<dbReference type="HOGENOM" id="CLU_2846338_0_0_3"/>
<accession>A2C2K1</accession>
<dbReference type="KEGG" id="pme:NATL1_11531"/>
<name>A2C2K1_PROM1</name>
<reference evidence="3" key="1">
    <citation type="journal article" date="2007" name="PLoS Genet.">
        <title>Patterns and implications of gene gain and loss in the evolution of Prochlorococcus.</title>
        <authorList>
            <person name="Kettler G.C."/>
            <person name="Martiny A.C."/>
            <person name="Huang K."/>
            <person name="Zucker J."/>
            <person name="Coleman M.L."/>
            <person name="Rodrigue S."/>
            <person name="Chen F."/>
            <person name="Lapidus A."/>
            <person name="Ferriera S."/>
            <person name="Johnson J."/>
            <person name="Steglich C."/>
            <person name="Church G.M."/>
            <person name="Richardson P."/>
            <person name="Chisholm S.W."/>
        </authorList>
    </citation>
    <scope>NUCLEOTIDE SEQUENCE [LARGE SCALE GENOMIC DNA]</scope>
    <source>
        <strain evidence="3">NATL1A</strain>
    </source>
</reference>
<evidence type="ECO:0000313" key="2">
    <source>
        <dbReference type="EMBL" id="ABM75711.1"/>
    </source>
</evidence>
<evidence type="ECO:0000313" key="3">
    <source>
        <dbReference type="Proteomes" id="UP000002592"/>
    </source>
</evidence>
<keyword evidence="1" id="KW-1133">Transmembrane helix</keyword>
<gene>
    <name evidence="2" type="ordered locus">NATL1_11531</name>
</gene>
<feature type="transmembrane region" description="Helical" evidence="1">
    <location>
        <begin position="21"/>
        <end position="42"/>
    </location>
</feature>
<dbReference type="eggNOG" id="ENOG50321S7">
    <property type="taxonomic scope" value="Bacteria"/>
</dbReference>
<protein>
    <submittedName>
        <fullName evidence="2">Uncharacterized protein</fullName>
    </submittedName>
</protein>
<keyword evidence="1" id="KW-0812">Transmembrane</keyword>
<proteinExistence type="predicted"/>
<dbReference type="AlphaFoldDB" id="A2C2K1"/>
<dbReference type="Proteomes" id="UP000002592">
    <property type="component" value="Chromosome"/>
</dbReference>
<dbReference type="EMBL" id="CP000553">
    <property type="protein sequence ID" value="ABM75711.1"/>
    <property type="molecule type" value="Genomic_DNA"/>
</dbReference>
<organism evidence="2 3">
    <name type="scientific">Prochlorococcus marinus (strain NATL1A)</name>
    <dbReference type="NCBI Taxonomy" id="167555"/>
    <lineage>
        <taxon>Bacteria</taxon>
        <taxon>Bacillati</taxon>
        <taxon>Cyanobacteriota</taxon>
        <taxon>Cyanophyceae</taxon>
        <taxon>Synechococcales</taxon>
        <taxon>Prochlorococcaceae</taxon>
        <taxon>Prochlorococcus</taxon>
    </lineage>
</organism>
<sequence>MLFKMKKKVSMNNWKEIVGSPIWWVPVSLLVLFISIEGLHLAEHGKNCKTKAAWMNEAGLEYDRESEVR</sequence>
<evidence type="ECO:0000256" key="1">
    <source>
        <dbReference type="SAM" id="Phobius"/>
    </source>
</evidence>
<keyword evidence="1" id="KW-0472">Membrane</keyword>